<dbReference type="AlphaFoldDB" id="A0AAV3P9R5"/>
<name>A0AAV3P9R5_LITER</name>
<proteinExistence type="predicted"/>
<gene>
    <name evidence="1" type="ORF">LIER_07507</name>
</gene>
<keyword evidence="1" id="KW-0812">Transmembrane</keyword>
<dbReference type="PANTHER" id="PTHR11439">
    <property type="entry name" value="GAG-POL-RELATED RETROTRANSPOSON"/>
    <property type="match status" value="1"/>
</dbReference>
<sequence>MIGSLLYLTASRSDIMFSVCLFAMFQSSPKESYFKSMKRIFRYQSHLKSVKRIFRYLKGSIDYGLWYPKEKSFGLVGYSAVDFAGCSLDRKSTSGTCHFIGHSLTSWPSKKQNSMALSTAEAEYVAAGTCVGHVIWMKQTVADFGVIIDDMNKRCDNTSAIKISKNPI</sequence>
<keyword evidence="1" id="KW-0472">Membrane</keyword>
<dbReference type="Proteomes" id="UP001454036">
    <property type="component" value="Unassembled WGS sequence"/>
</dbReference>
<evidence type="ECO:0000313" key="2">
    <source>
        <dbReference type="Proteomes" id="UP001454036"/>
    </source>
</evidence>
<reference evidence="1 2" key="1">
    <citation type="submission" date="2024-01" db="EMBL/GenBank/DDBJ databases">
        <title>The complete chloroplast genome sequence of Lithospermum erythrorhizon: insights into the phylogenetic relationship among Boraginaceae species and the maternal lineages of purple gromwells.</title>
        <authorList>
            <person name="Okada T."/>
            <person name="Watanabe K."/>
        </authorList>
    </citation>
    <scope>NUCLEOTIDE SEQUENCE [LARGE SCALE GENOMIC DNA]</scope>
</reference>
<accession>A0AAV3P9R5</accession>
<dbReference type="PANTHER" id="PTHR11439:SF486">
    <property type="entry name" value="RLK (RECEPTOR-LIKE KINASE) PROTEIN, PUTATIVE-RELATED"/>
    <property type="match status" value="1"/>
</dbReference>
<comment type="caution">
    <text evidence="1">The sequence shown here is derived from an EMBL/GenBank/DDBJ whole genome shotgun (WGS) entry which is preliminary data.</text>
</comment>
<keyword evidence="2" id="KW-1185">Reference proteome</keyword>
<dbReference type="EMBL" id="BAABME010001160">
    <property type="protein sequence ID" value="GAA0147928.1"/>
    <property type="molecule type" value="Genomic_DNA"/>
</dbReference>
<keyword evidence="1" id="KW-0675">Receptor</keyword>
<evidence type="ECO:0000313" key="1">
    <source>
        <dbReference type="EMBL" id="GAA0147928.1"/>
    </source>
</evidence>
<organism evidence="1 2">
    <name type="scientific">Lithospermum erythrorhizon</name>
    <name type="common">Purple gromwell</name>
    <name type="synonym">Lithospermum officinale var. erythrorhizon</name>
    <dbReference type="NCBI Taxonomy" id="34254"/>
    <lineage>
        <taxon>Eukaryota</taxon>
        <taxon>Viridiplantae</taxon>
        <taxon>Streptophyta</taxon>
        <taxon>Embryophyta</taxon>
        <taxon>Tracheophyta</taxon>
        <taxon>Spermatophyta</taxon>
        <taxon>Magnoliopsida</taxon>
        <taxon>eudicotyledons</taxon>
        <taxon>Gunneridae</taxon>
        <taxon>Pentapetalae</taxon>
        <taxon>asterids</taxon>
        <taxon>lamiids</taxon>
        <taxon>Boraginales</taxon>
        <taxon>Boraginaceae</taxon>
        <taxon>Boraginoideae</taxon>
        <taxon>Lithospermeae</taxon>
        <taxon>Lithospermum</taxon>
    </lineage>
</organism>
<protein>
    <submittedName>
        <fullName evidence="1">Transmembrane signal receptor</fullName>
    </submittedName>
</protein>
<dbReference type="CDD" id="cd09272">
    <property type="entry name" value="RNase_HI_RT_Ty1"/>
    <property type="match status" value="1"/>
</dbReference>